<evidence type="ECO:0000313" key="2">
    <source>
        <dbReference type="EMBL" id="EBQ1674785.1"/>
    </source>
</evidence>
<dbReference type="AlphaFoldDB" id="A0A5U4SBT4"/>
<dbReference type="SUPFAM" id="SSF50494">
    <property type="entry name" value="Trypsin-like serine proteases"/>
    <property type="match status" value="1"/>
</dbReference>
<comment type="caution">
    <text evidence="2">The sequence shown here is derived from an EMBL/GenBank/DDBJ whole genome shotgun (WGS) entry which is preliminary data.</text>
</comment>
<dbReference type="InterPro" id="IPR009003">
    <property type="entry name" value="Peptidase_S1_PA"/>
</dbReference>
<accession>A0A5U4SBT4</accession>
<sequence>MPDFTNKIRTHVVIVDDGSGVLIQPAKGDYSYVITAKHVLETVPESGEYKDIDDISVITFSDQTIELANKFISDNFDLAILVTQQRLDLDLQTAISRPEREQRIFYYGYPKNRRSGNYDDRIREFIGKVNETPDGRFSVSLQSRPDWSEISGASGGGIFVEIENQLFLFGIESRYEGSPGREFHGKVVCISMQTIERFIIESGLEKIHPPALNSFLGLVDKTFELYSQADDPENLRFLKNKLHERAAIIGATSEVNPMALYDAYKEELLIKESHIQNLHSEEMWIAYLEFLIISCLIDEKQEIDFSYVKDNSTRRRFLFSACKDNWIWRLMDIFRSDFRGLKKGGKIIVSTGDLNARMQAREPQLSNIIANIGRGRVDGLMVDSAIINPAIEFQVFHLTGLHRFCVLENENDFRRFYAGGVGCGEPELIDFVKGLYNAHI</sequence>
<evidence type="ECO:0000259" key="1">
    <source>
        <dbReference type="Pfam" id="PF20280"/>
    </source>
</evidence>
<organism evidence="2">
    <name type="scientific">Salmonella enterica</name>
    <name type="common">Salmonella choleraesuis</name>
    <dbReference type="NCBI Taxonomy" id="28901"/>
    <lineage>
        <taxon>Bacteria</taxon>
        <taxon>Pseudomonadati</taxon>
        <taxon>Pseudomonadota</taxon>
        <taxon>Gammaproteobacteria</taxon>
        <taxon>Enterobacterales</taxon>
        <taxon>Enterobacteriaceae</taxon>
        <taxon>Salmonella</taxon>
    </lineage>
</organism>
<name>A0A5U4SBT4_SALER</name>
<reference evidence="2" key="1">
    <citation type="submission" date="2018-07" db="EMBL/GenBank/DDBJ databases">
        <authorList>
            <consortium name="GenomeTrakr network: Whole genome sequencing for foodborne pathogen traceback"/>
        </authorList>
    </citation>
    <scope>NUCLEOTIDE SEQUENCE</scope>
    <source>
        <strain evidence="2">CFSAN046216</strain>
    </source>
</reference>
<protein>
    <submittedName>
        <fullName evidence="2">Trypsin-like peptidase domain-containing protein</fullName>
    </submittedName>
</protein>
<feature type="domain" description="ABC-three component systems C-terminal" evidence="1">
    <location>
        <begin position="189"/>
        <end position="406"/>
    </location>
</feature>
<proteinExistence type="predicted"/>
<gene>
    <name evidence="2" type="ORF">A0212_13855</name>
</gene>
<dbReference type="EMBL" id="AAGOCO010000009">
    <property type="protein sequence ID" value="EBQ1674785.1"/>
    <property type="molecule type" value="Genomic_DNA"/>
</dbReference>
<dbReference type="InterPro" id="IPR046916">
    <property type="entry name" value="ABC-3C_CTD4"/>
</dbReference>
<dbReference type="Pfam" id="PF20280">
    <property type="entry name" value="CTD4"/>
    <property type="match status" value="1"/>
</dbReference>